<accession>A0ABR3GRG0</accession>
<dbReference type="InterPro" id="IPR023465">
    <property type="entry name" value="Riboflavin_kinase_dom_sf"/>
</dbReference>
<sequence>MRAPATERPLIVGPEKGPSSPFPLRLSGPVIKGFGRGSKELQIPTANIPIKGLEVGGCETIESGIYYGFAGLNLCDGGTEKKGTVFPMVMSIGWNPFYKNTIRSVEVHIVHSFPKDFYGTRMNLVILGFIRPEYDYVSKEALIEDIKMDIKVGLNSLEREGYSMFKEDEYLVGFSAED</sequence>
<dbReference type="InterPro" id="IPR023468">
    <property type="entry name" value="Riboflavin_kinase"/>
</dbReference>
<evidence type="ECO:0000256" key="6">
    <source>
        <dbReference type="ARBA" id="ARBA00022630"/>
    </source>
</evidence>
<dbReference type="Gene3D" id="2.40.30.30">
    <property type="entry name" value="Riboflavin kinase-like"/>
    <property type="match status" value="1"/>
</dbReference>
<evidence type="ECO:0000256" key="10">
    <source>
        <dbReference type="ARBA" id="ARBA00022777"/>
    </source>
</evidence>
<evidence type="ECO:0000256" key="11">
    <source>
        <dbReference type="ARBA" id="ARBA00022840"/>
    </source>
</evidence>
<evidence type="ECO:0000256" key="9">
    <source>
        <dbReference type="ARBA" id="ARBA00022741"/>
    </source>
</evidence>
<keyword evidence="16" id="KW-1185">Reference proteome</keyword>
<evidence type="ECO:0000313" key="16">
    <source>
        <dbReference type="Proteomes" id="UP001447188"/>
    </source>
</evidence>
<comment type="pathway">
    <text evidence="2">Cofactor biosynthesis; FMN biosynthesis; FMN from riboflavin (ATP route): step 1/1.</text>
</comment>
<reference evidence="15 16" key="1">
    <citation type="submission" date="2024-02" db="EMBL/GenBank/DDBJ databases">
        <title>Discinaceae phylogenomics.</title>
        <authorList>
            <person name="Dirks A.C."/>
            <person name="James T.Y."/>
        </authorList>
    </citation>
    <scope>NUCLEOTIDE SEQUENCE [LARGE SCALE GENOMIC DNA]</scope>
    <source>
        <strain evidence="15 16">ACD0624</strain>
    </source>
</reference>
<dbReference type="SMART" id="SM00904">
    <property type="entry name" value="Flavokinase"/>
    <property type="match status" value="1"/>
</dbReference>
<comment type="similarity">
    <text evidence="3">Belongs to the flavokinase family.</text>
</comment>
<dbReference type="Pfam" id="PF01687">
    <property type="entry name" value="Flavokinase"/>
    <property type="match status" value="1"/>
</dbReference>
<proteinExistence type="inferred from homology"/>
<dbReference type="InterPro" id="IPR015865">
    <property type="entry name" value="Riboflavin_kinase_bac/euk"/>
</dbReference>
<evidence type="ECO:0000256" key="7">
    <source>
        <dbReference type="ARBA" id="ARBA00022643"/>
    </source>
</evidence>
<name>A0ABR3GRG0_9PEZI</name>
<evidence type="ECO:0000256" key="5">
    <source>
        <dbReference type="ARBA" id="ARBA00017394"/>
    </source>
</evidence>
<protein>
    <recommendedName>
        <fullName evidence="5">Riboflavin kinase</fullName>
        <ecNumber evidence="4">2.7.1.26</ecNumber>
    </recommendedName>
    <alternativeName>
        <fullName evidence="12">Flavin mononucleotide kinase 1</fullName>
    </alternativeName>
</protein>
<evidence type="ECO:0000259" key="14">
    <source>
        <dbReference type="SMART" id="SM00904"/>
    </source>
</evidence>
<evidence type="ECO:0000256" key="2">
    <source>
        <dbReference type="ARBA" id="ARBA00005201"/>
    </source>
</evidence>
<comment type="catalytic activity">
    <reaction evidence="13">
        <text>riboflavin + ATP = FMN + ADP + H(+)</text>
        <dbReference type="Rhea" id="RHEA:14357"/>
        <dbReference type="ChEBI" id="CHEBI:15378"/>
        <dbReference type="ChEBI" id="CHEBI:30616"/>
        <dbReference type="ChEBI" id="CHEBI:57986"/>
        <dbReference type="ChEBI" id="CHEBI:58210"/>
        <dbReference type="ChEBI" id="CHEBI:456216"/>
        <dbReference type="EC" id="2.7.1.26"/>
    </reaction>
</comment>
<dbReference type="PANTHER" id="PTHR22749:SF6">
    <property type="entry name" value="RIBOFLAVIN KINASE"/>
    <property type="match status" value="1"/>
</dbReference>
<feature type="domain" description="Riboflavin kinase" evidence="14">
    <location>
        <begin position="19"/>
        <end position="158"/>
    </location>
</feature>
<keyword evidence="6" id="KW-0285">Flavoprotein</keyword>
<evidence type="ECO:0000256" key="8">
    <source>
        <dbReference type="ARBA" id="ARBA00022679"/>
    </source>
</evidence>
<dbReference type="PANTHER" id="PTHR22749">
    <property type="entry name" value="RIBOFLAVIN KINASE/FMN ADENYLYLTRANSFERASE"/>
    <property type="match status" value="1"/>
</dbReference>
<evidence type="ECO:0000256" key="4">
    <source>
        <dbReference type="ARBA" id="ARBA00012105"/>
    </source>
</evidence>
<dbReference type="EC" id="2.7.1.26" evidence="4"/>
<organism evidence="15 16">
    <name type="scientific">Discina gigas</name>
    <dbReference type="NCBI Taxonomy" id="1032678"/>
    <lineage>
        <taxon>Eukaryota</taxon>
        <taxon>Fungi</taxon>
        <taxon>Dikarya</taxon>
        <taxon>Ascomycota</taxon>
        <taxon>Pezizomycotina</taxon>
        <taxon>Pezizomycetes</taxon>
        <taxon>Pezizales</taxon>
        <taxon>Discinaceae</taxon>
        <taxon>Discina</taxon>
    </lineage>
</organism>
<evidence type="ECO:0000256" key="13">
    <source>
        <dbReference type="ARBA" id="ARBA00047880"/>
    </source>
</evidence>
<dbReference type="SUPFAM" id="SSF82114">
    <property type="entry name" value="Riboflavin kinase-like"/>
    <property type="match status" value="1"/>
</dbReference>
<dbReference type="GO" id="GO:0008531">
    <property type="term" value="F:riboflavin kinase activity"/>
    <property type="evidence" value="ECO:0007669"/>
    <property type="project" value="UniProtKB-EC"/>
</dbReference>
<keyword evidence="7" id="KW-0288">FMN</keyword>
<keyword evidence="9" id="KW-0547">Nucleotide-binding</keyword>
<comment type="caution">
    <text evidence="15">The sequence shown here is derived from an EMBL/GenBank/DDBJ whole genome shotgun (WGS) entry which is preliminary data.</text>
</comment>
<comment type="function">
    <text evidence="1">Catalyzes the phosphorylation of riboflavin (vitamin B2) to form flavin mononucleotide (FMN) coenzyme.</text>
</comment>
<keyword evidence="11" id="KW-0067">ATP-binding</keyword>
<evidence type="ECO:0000256" key="3">
    <source>
        <dbReference type="ARBA" id="ARBA00010108"/>
    </source>
</evidence>
<evidence type="ECO:0000256" key="12">
    <source>
        <dbReference type="ARBA" id="ARBA00029960"/>
    </source>
</evidence>
<evidence type="ECO:0000256" key="1">
    <source>
        <dbReference type="ARBA" id="ARBA00003572"/>
    </source>
</evidence>
<keyword evidence="8 15" id="KW-0808">Transferase</keyword>
<dbReference type="EMBL" id="JBBBZM010000021">
    <property type="protein sequence ID" value="KAL0638509.1"/>
    <property type="molecule type" value="Genomic_DNA"/>
</dbReference>
<dbReference type="Proteomes" id="UP001447188">
    <property type="component" value="Unassembled WGS sequence"/>
</dbReference>
<evidence type="ECO:0000313" key="15">
    <source>
        <dbReference type="EMBL" id="KAL0638509.1"/>
    </source>
</evidence>
<keyword evidence="10 15" id="KW-0418">Kinase</keyword>
<gene>
    <name evidence="15" type="primary">FMN1</name>
    <name evidence="15" type="ORF">Q9L58_002445</name>
</gene>